<dbReference type="PANTHER" id="PTHR39267">
    <property type="entry name" value="SURVIVAL MOTOR NEURON-LIKE PROTEIN 1"/>
    <property type="match status" value="1"/>
</dbReference>
<evidence type="ECO:0000256" key="7">
    <source>
        <dbReference type="ARBA" id="ARBA00034695"/>
    </source>
</evidence>
<protein>
    <submittedName>
        <fullName evidence="11">Survival motor neuron protein</fullName>
    </submittedName>
</protein>
<dbReference type="GO" id="GO:0097504">
    <property type="term" value="C:Gemini of Cajal bodies"/>
    <property type="evidence" value="ECO:0007669"/>
    <property type="project" value="UniProtKB-SubCell"/>
</dbReference>
<comment type="similarity">
    <text evidence="3">Belongs to the SMN family.</text>
</comment>
<evidence type="ECO:0000259" key="10">
    <source>
        <dbReference type="PROSITE" id="PS50304"/>
    </source>
</evidence>
<dbReference type="PANTHER" id="PTHR39267:SF1">
    <property type="entry name" value="SURVIVAL MOTOR NEURON PROTEIN"/>
    <property type="match status" value="1"/>
</dbReference>
<feature type="signal peptide" evidence="9">
    <location>
        <begin position="1"/>
        <end position="24"/>
    </location>
</feature>
<feature type="region of interest" description="Disordered" evidence="8">
    <location>
        <begin position="299"/>
        <end position="325"/>
    </location>
</feature>
<sequence length="509" mass="58627">MDRRMLWLGLFSVCAIILFETVKADLASETGVLHSSSTTVLEEVPHARLSRAARRHINRERRERIKESREERVKEEPDHRKGKIESTEDKIDEDQGMIKIKNRFISSEIFFSISGLLAQLSLNIFLLMMSDEIPENDLSPGTVVFQRNMDDDEIAECWDDKEMIKMYEESLSLVEFQLSNKADGKQQKEKRKSKHASPKLEVGNDTKPKEGIVMNLSCTAVSLVYCPNADWKVGDRCLAKYSEDGAFYLAEILKLFPEKKSCQVMYEEYGNIEFVHLHNLQEIDETVHISSSKEVQSEFGESRNEVMADPNIRNEEKPSKTTRKPVHDKGNMNFDFLLPRFPPPILTDFHGADPNLNAMLISRYLAGYYDALYLTQRDKKKHTSNNFPYSLRKSVSSFYYLIRISLGERCISQLSIQISVLQFVAQVPVSSEQQDFIKCTPFPLDCVSTLYLFAFDIMIQRGSRNKLLLTMIVNKHPYIYGKQSLHDSFKIRNIVQYFLGLGNSFSPPF</sequence>
<dbReference type="SUPFAM" id="SSF63748">
    <property type="entry name" value="Tudor/PWWP/MBT"/>
    <property type="match status" value="1"/>
</dbReference>
<dbReference type="InterPro" id="IPR040424">
    <property type="entry name" value="Smn1"/>
</dbReference>
<feature type="region of interest" description="Disordered" evidence="8">
    <location>
        <begin position="182"/>
        <end position="206"/>
    </location>
</feature>
<evidence type="ECO:0000256" key="2">
    <source>
        <dbReference type="ARBA" id="ARBA00004408"/>
    </source>
</evidence>
<dbReference type="GO" id="GO:0008380">
    <property type="term" value="P:RNA splicing"/>
    <property type="evidence" value="ECO:0007669"/>
    <property type="project" value="UniProtKB-KW"/>
</dbReference>
<dbReference type="OrthoDB" id="197400at2759"/>
<gene>
    <name evidence="11" type="primary">SMN1</name>
    <name evidence="11" type="ORF">T10_12250</name>
</gene>
<comment type="caution">
    <text evidence="11">The sequence shown here is derived from an EMBL/GenBank/DDBJ whole genome shotgun (WGS) entry which is preliminary data.</text>
</comment>
<feature type="compositionally biased region" description="Basic residues" evidence="8">
    <location>
        <begin position="188"/>
        <end position="197"/>
    </location>
</feature>
<evidence type="ECO:0000256" key="3">
    <source>
        <dbReference type="ARBA" id="ARBA00005371"/>
    </source>
</evidence>
<dbReference type="GO" id="GO:0015030">
    <property type="term" value="C:Cajal body"/>
    <property type="evidence" value="ECO:0007669"/>
    <property type="project" value="UniProtKB-SubCell"/>
</dbReference>
<dbReference type="InterPro" id="IPR010304">
    <property type="entry name" value="SMN_Tudor"/>
</dbReference>
<dbReference type="GO" id="GO:0003723">
    <property type="term" value="F:RNA binding"/>
    <property type="evidence" value="ECO:0007669"/>
    <property type="project" value="InterPro"/>
</dbReference>
<evidence type="ECO:0000256" key="9">
    <source>
        <dbReference type="SAM" id="SignalP"/>
    </source>
</evidence>
<evidence type="ECO:0000256" key="8">
    <source>
        <dbReference type="SAM" id="MobiDB-lite"/>
    </source>
</evidence>
<evidence type="ECO:0000256" key="4">
    <source>
        <dbReference type="ARBA" id="ARBA00022664"/>
    </source>
</evidence>
<evidence type="ECO:0000313" key="12">
    <source>
        <dbReference type="Proteomes" id="UP000054843"/>
    </source>
</evidence>
<reference evidence="11 12" key="1">
    <citation type="submission" date="2015-01" db="EMBL/GenBank/DDBJ databases">
        <title>Evolution of Trichinella species and genotypes.</title>
        <authorList>
            <person name="Korhonen P.K."/>
            <person name="Edoardo P."/>
            <person name="Giuseppe L.R."/>
            <person name="Gasser R.B."/>
        </authorList>
    </citation>
    <scope>NUCLEOTIDE SEQUENCE [LARGE SCALE GENOMIC DNA]</scope>
    <source>
        <strain evidence="11">ISS1980</strain>
    </source>
</reference>
<keyword evidence="4" id="KW-0507">mRNA processing</keyword>
<dbReference type="STRING" id="268474.A0A0V1MD97"/>
<dbReference type="PROSITE" id="PS50304">
    <property type="entry name" value="TUDOR"/>
    <property type="match status" value="1"/>
</dbReference>
<name>A0A0V1MD97_9BILA</name>
<keyword evidence="9" id="KW-0732">Signal</keyword>
<keyword evidence="6" id="KW-0539">Nucleus</keyword>
<evidence type="ECO:0000313" key="11">
    <source>
        <dbReference type="EMBL" id="KRZ69519.1"/>
    </source>
</evidence>
<dbReference type="InterPro" id="IPR002999">
    <property type="entry name" value="Tudor"/>
</dbReference>
<feature type="domain" description="Tudor" evidence="10">
    <location>
        <begin position="230"/>
        <end position="290"/>
    </location>
</feature>
<evidence type="ECO:0000256" key="5">
    <source>
        <dbReference type="ARBA" id="ARBA00023187"/>
    </source>
</evidence>
<feature type="chain" id="PRO_5006882507" evidence="9">
    <location>
        <begin position="25"/>
        <end position="509"/>
    </location>
</feature>
<dbReference type="EMBL" id="JYDO01000135">
    <property type="protein sequence ID" value="KRZ69519.1"/>
    <property type="molecule type" value="Genomic_DNA"/>
</dbReference>
<organism evidence="11 12">
    <name type="scientific">Trichinella papuae</name>
    <dbReference type="NCBI Taxonomy" id="268474"/>
    <lineage>
        <taxon>Eukaryota</taxon>
        <taxon>Metazoa</taxon>
        <taxon>Ecdysozoa</taxon>
        <taxon>Nematoda</taxon>
        <taxon>Enoplea</taxon>
        <taxon>Dorylaimia</taxon>
        <taxon>Trichinellida</taxon>
        <taxon>Trichinellidae</taxon>
        <taxon>Trichinella</taxon>
    </lineage>
</organism>
<proteinExistence type="inferred from homology"/>
<dbReference type="SMART" id="SM00333">
    <property type="entry name" value="TUDOR"/>
    <property type="match status" value="1"/>
</dbReference>
<keyword evidence="5" id="KW-0508">mRNA splicing</keyword>
<dbReference type="AlphaFoldDB" id="A0A0V1MD97"/>
<dbReference type="GO" id="GO:0006397">
    <property type="term" value="P:mRNA processing"/>
    <property type="evidence" value="ECO:0007669"/>
    <property type="project" value="UniProtKB-KW"/>
</dbReference>
<feature type="region of interest" description="Disordered" evidence="8">
    <location>
        <begin position="60"/>
        <end position="89"/>
    </location>
</feature>
<accession>A0A0V1MD97</accession>
<dbReference type="GO" id="GO:0030018">
    <property type="term" value="C:Z disc"/>
    <property type="evidence" value="ECO:0007669"/>
    <property type="project" value="UniProtKB-SubCell"/>
</dbReference>
<dbReference type="Gene3D" id="2.30.30.140">
    <property type="match status" value="1"/>
</dbReference>
<dbReference type="Proteomes" id="UP000054843">
    <property type="component" value="Unassembled WGS sequence"/>
</dbReference>
<dbReference type="Pfam" id="PF06003">
    <property type="entry name" value="SMN_Tudor"/>
    <property type="match status" value="1"/>
</dbReference>
<feature type="compositionally biased region" description="Basic and acidic residues" evidence="8">
    <location>
        <begin position="300"/>
        <end position="325"/>
    </location>
</feature>
<comment type="subcellular location">
    <subcellularLocation>
        <location evidence="1">Cytoplasm</location>
        <location evidence="1">Myofibril</location>
        <location evidence="1">Sarcomere</location>
        <location evidence="1">Z line</location>
    </subcellularLocation>
    <subcellularLocation>
        <location evidence="2">Nucleus</location>
        <location evidence="2">Cajal body</location>
    </subcellularLocation>
    <subcellularLocation>
        <location evidence="7">Nucleus</location>
        <location evidence="7">Gem</location>
    </subcellularLocation>
</comment>
<evidence type="ECO:0000256" key="1">
    <source>
        <dbReference type="ARBA" id="ARBA00004216"/>
    </source>
</evidence>
<keyword evidence="12" id="KW-1185">Reference proteome</keyword>
<evidence type="ECO:0000256" key="6">
    <source>
        <dbReference type="ARBA" id="ARBA00023242"/>
    </source>
</evidence>